<keyword evidence="8" id="KW-0449">Lipoprotein</keyword>
<dbReference type="FunFam" id="1.20.58.1040:FF:000001">
    <property type="entry name" value="Glucan endo-1,3-beta-glucosidase 4"/>
    <property type="match status" value="1"/>
</dbReference>
<accession>A0AAP0S1K2</accession>
<dbReference type="Proteomes" id="UP001415857">
    <property type="component" value="Unassembled WGS sequence"/>
</dbReference>
<dbReference type="EMBL" id="JBBPBK010000005">
    <property type="protein sequence ID" value="KAK9285826.1"/>
    <property type="molecule type" value="Genomic_DNA"/>
</dbReference>
<dbReference type="PANTHER" id="PTHR31044">
    <property type="entry name" value="BETA-1,3 GLUCANASE"/>
    <property type="match status" value="1"/>
</dbReference>
<dbReference type="InterPro" id="IPR012946">
    <property type="entry name" value="X8"/>
</dbReference>
<keyword evidence="6" id="KW-1015">Disulfide bond</keyword>
<evidence type="ECO:0000256" key="6">
    <source>
        <dbReference type="ARBA" id="ARBA00023157"/>
    </source>
</evidence>
<dbReference type="PANTHER" id="PTHR31044:SF28">
    <property type="entry name" value="CARBOHYDRATE-BINDING X8 DOMAIN SUPERFAMILY PROTEIN"/>
    <property type="match status" value="1"/>
</dbReference>
<evidence type="ECO:0000256" key="7">
    <source>
        <dbReference type="ARBA" id="ARBA00023180"/>
    </source>
</evidence>
<feature type="domain" description="X8" evidence="10">
    <location>
        <begin position="174"/>
        <end position="252"/>
    </location>
</feature>
<reference evidence="11 12" key="1">
    <citation type="journal article" date="2024" name="Plant J.">
        <title>Genome sequences and population genomics reveal climatic adaptation and genomic divergence between two closely related sweetgum species.</title>
        <authorList>
            <person name="Xu W.Q."/>
            <person name="Ren C.Q."/>
            <person name="Zhang X.Y."/>
            <person name="Comes H.P."/>
            <person name="Liu X.H."/>
            <person name="Li Y.G."/>
            <person name="Kettle C.J."/>
            <person name="Jalonen R."/>
            <person name="Gaisberger H."/>
            <person name="Ma Y.Z."/>
            <person name="Qiu Y.X."/>
        </authorList>
    </citation>
    <scope>NUCLEOTIDE SEQUENCE [LARGE SCALE GENOMIC DNA]</scope>
    <source>
        <strain evidence="11">Hangzhou</strain>
    </source>
</reference>
<dbReference type="GO" id="GO:0098552">
    <property type="term" value="C:side of membrane"/>
    <property type="evidence" value="ECO:0007669"/>
    <property type="project" value="UniProtKB-KW"/>
</dbReference>
<dbReference type="InterPro" id="IPR044788">
    <property type="entry name" value="X8_dom_prot"/>
</dbReference>
<sequence length="253" mass="26744">MLKLEASESITKLKASNHMDMDPTLGLSDSTESYGLSSPFSLPPFDSPAPLPLPENVPPFCVFPPSFTPQPPSTTVPPPRSHTPPPPPFHFTPTVPIKSPPPSPPISIPSPPTYSPSPNPPENVPGPPGVTPSPPYYGPSPPKLVPTPPVFQPPMVHPPPSAPAPPNRKPEFAVWCVAKPTVPDAIIQEALDYACGSGADCGSIRPNGPCFQPNTMYAHASYAFNSYWQRSKEAGGTCDFGGTAMLVTVDPSE</sequence>
<keyword evidence="3" id="KW-0336">GPI-anchor</keyword>
<dbReference type="Pfam" id="PF07983">
    <property type="entry name" value="X8"/>
    <property type="match status" value="1"/>
</dbReference>
<dbReference type="GO" id="GO:0005886">
    <property type="term" value="C:plasma membrane"/>
    <property type="evidence" value="ECO:0007669"/>
    <property type="project" value="UniProtKB-SubCell"/>
</dbReference>
<name>A0AAP0S1K2_LIQFO</name>
<feature type="compositionally biased region" description="Pro residues" evidence="9">
    <location>
        <begin position="98"/>
        <end position="164"/>
    </location>
</feature>
<dbReference type="PRINTS" id="PR01217">
    <property type="entry name" value="PRICHEXTENSN"/>
</dbReference>
<keyword evidence="2" id="KW-1003">Cell membrane</keyword>
<feature type="compositionally biased region" description="Pro residues" evidence="9">
    <location>
        <begin position="41"/>
        <end position="57"/>
    </location>
</feature>
<dbReference type="GO" id="GO:0009506">
    <property type="term" value="C:plasmodesma"/>
    <property type="evidence" value="ECO:0007669"/>
    <property type="project" value="UniProtKB-ARBA"/>
</dbReference>
<feature type="compositionally biased region" description="Pro residues" evidence="9">
    <location>
        <begin position="66"/>
        <end position="90"/>
    </location>
</feature>
<evidence type="ECO:0000256" key="3">
    <source>
        <dbReference type="ARBA" id="ARBA00022622"/>
    </source>
</evidence>
<evidence type="ECO:0000313" key="11">
    <source>
        <dbReference type="EMBL" id="KAK9285826.1"/>
    </source>
</evidence>
<evidence type="ECO:0000259" key="10">
    <source>
        <dbReference type="SMART" id="SM00768"/>
    </source>
</evidence>
<evidence type="ECO:0000256" key="1">
    <source>
        <dbReference type="ARBA" id="ARBA00004609"/>
    </source>
</evidence>
<keyword evidence="12" id="KW-1185">Reference proteome</keyword>
<keyword evidence="7" id="KW-0325">Glycoprotein</keyword>
<proteinExistence type="predicted"/>
<dbReference type="SMART" id="SM00768">
    <property type="entry name" value="X8"/>
    <property type="match status" value="1"/>
</dbReference>
<dbReference type="Gene3D" id="1.20.58.1040">
    <property type="match status" value="1"/>
</dbReference>
<evidence type="ECO:0000256" key="2">
    <source>
        <dbReference type="ARBA" id="ARBA00022475"/>
    </source>
</evidence>
<organism evidence="11 12">
    <name type="scientific">Liquidambar formosana</name>
    <name type="common">Formosan gum</name>
    <dbReference type="NCBI Taxonomy" id="63359"/>
    <lineage>
        <taxon>Eukaryota</taxon>
        <taxon>Viridiplantae</taxon>
        <taxon>Streptophyta</taxon>
        <taxon>Embryophyta</taxon>
        <taxon>Tracheophyta</taxon>
        <taxon>Spermatophyta</taxon>
        <taxon>Magnoliopsida</taxon>
        <taxon>eudicotyledons</taxon>
        <taxon>Gunneridae</taxon>
        <taxon>Pentapetalae</taxon>
        <taxon>Saxifragales</taxon>
        <taxon>Altingiaceae</taxon>
        <taxon>Liquidambar</taxon>
    </lineage>
</organism>
<evidence type="ECO:0000256" key="9">
    <source>
        <dbReference type="SAM" id="MobiDB-lite"/>
    </source>
</evidence>
<keyword evidence="5" id="KW-0472">Membrane</keyword>
<evidence type="ECO:0000256" key="5">
    <source>
        <dbReference type="ARBA" id="ARBA00023136"/>
    </source>
</evidence>
<keyword evidence="4" id="KW-0732">Signal</keyword>
<dbReference type="AlphaFoldDB" id="A0AAP0S1K2"/>
<evidence type="ECO:0000256" key="4">
    <source>
        <dbReference type="ARBA" id="ARBA00022729"/>
    </source>
</evidence>
<comment type="subcellular location">
    <subcellularLocation>
        <location evidence="1">Cell membrane</location>
        <topology evidence="1">Lipid-anchor</topology>
        <topology evidence="1">GPI-anchor</topology>
    </subcellularLocation>
</comment>
<evidence type="ECO:0000313" key="12">
    <source>
        <dbReference type="Proteomes" id="UP001415857"/>
    </source>
</evidence>
<feature type="region of interest" description="Disordered" evidence="9">
    <location>
        <begin position="13"/>
        <end position="164"/>
    </location>
</feature>
<protein>
    <recommendedName>
        <fullName evidence="10">X8 domain-containing protein</fullName>
    </recommendedName>
</protein>
<gene>
    <name evidence="11" type="ORF">L1049_025027</name>
</gene>
<evidence type="ECO:0000256" key="8">
    <source>
        <dbReference type="ARBA" id="ARBA00023288"/>
    </source>
</evidence>
<comment type="caution">
    <text evidence="11">The sequence shown here is derived from an EMBL/GenBank/DDBJ whole genome shotgun (WGS) entry which is preliminary data.</text>
</comment>